<dbReference type="InterPro" id="IPR002716">
    <property type="entry name" value="PIN_dom"/>
</dbReference>
<evidence type="ECO:0000256" key="2">
    <source>
        <dbReference type="ARBA" id="ARBA00022722"/>
    </source>
</evidence>
<keyword evidence="8" id="KW-1185">Reference proteome</keyword>
<keyword evidence="3 5" id="KW-0479">Metal-binding</keyword>
<dbReference type="SUPFAM" id="SSF88723">
    <property type="entry name" value="PIN domain-like"/>
    <property type="match status" value="1"/>
</dbReference>
<evidence type="ECO:0000256" key="3">
    <source>
        <dbReference type="ARBA" id="ARBA00022723"/>
    </source>
</evidence>
<dbReference type="Gene3D" id="3.40.50.1010">
    <property type="entry name" value="5'-nuclease"/>
    <property type="match status" value="1"/>
</dbReference>
<evidence type="ECO:0000256" key="4">
    <source>
        <dbReference type="ARBA" id="ARBA00022801"/>
    </source>
</evidence>
<proteinExistence type="inferred from homology"/>
<feature type="binding site" evidence="5">
    <location>
        <position position="101"/>
    </location>
    <ligand>
        <name>Mg(2+)</name>
        <dbReference type="ChEBI" id="CHEBI:18420"/>
    </ligand>
</feature>
<evidence type="ECO:0000256" key="5">
    <source>
        <dbReference type="HAMAP-Rule" id="MF_00265"/>
    </source>
</evidence>
<dbReference type="Proteomes" id="UP001606302">
    <property type="component" value="Unassembled WGS sequence"/>
</dbReference>
<gene>
    <name evidence="5" type="primary">vapC</name>
    <name evidence="7" type="ORF">ACG04Q_02740</name>
</gene>
<sequence>MFLLDTGIVLELRKAKAAQADAGLLAWAGGIPRQKLFISALNLLEIESAAARLGRKDRAAGLVLRDWIDQRVTPAFEGRVLPVDAAVVRRRAQLPYANTRDGLLAATALEHGLTFVTHRVSAFRAGRVKLLNPSGYIAQPTEDDEDWSQGAQTGHQWLKNLYTRA</sequence>
<comment type="cofactor">
    <cofactor evidence="5">
        <name>Mg(2+)</name>
        <dbReference type="ChEBI" id="CHEBI:18420"/>
    </cofactor>
</comment>
<keyword evidence="5" id="KW-0800">Toxin</keyword>
<feature type="binding site" evidence="5">
    <location>
        <position position="5"/>
    </location>
    <ligand>
        <name>Mg(2+)</name>
        <dbReference type="ChEBI" id="CHEBI:18420"/>
    </ligand>
</feature>
<reference evidence="7 8" key="1">
    <citation type="submission" date="2024-08" db="EMBL/GenBank/DDBJ databases">
        <authorList>
            <person name="Lu H."/>
        </authorList>
    </citation>
    <scope>NUCLEOTIDE SEQUENCE [LARGE SCALE GENOMIC DNA]</scope>
    <source>
        <strain evidence="7 8">DXS20W</strain>
    </source>
</reference>
<dbReference type="Pfam" id="PF01850">
    <property type="entry name" value="PIN"/>
    <property type="match status" value="1"/>
</dbReference>
<dbReference type="InterPro" id="IPR029060">
    <property type="entry name" value="PIN-like_dom_sf"/>
</dbReference>
<comment type="similarity">
    <text evidence="5">Belongs to the PINc/VapC protein family.</text>
</comment>
<dbReference type="InterPro" id="IPR022907">
    <property type="entry name" value="VapC_family"/>
</dbReference>
<keyword evidence="2 5" id="KW-0540">Nuclease</keyword>
<protein>
    <recommendedName>
        <fullName evidence="5">Ribonuclease VapC</fullName>
        <shortName evidence="5">RNase VapC</shortName>
        <ecNumber evidence="5">3.1.-.-</ecNumber>
    </recommendedName>
    <alternativeName>
        <fullName evidence="5">Toxin VapC</fullName>
    </alternativeName>
</protein>
<dbReference type="EMBL" id="JBIGHX010000001">
    <property type="protein sequence ID" value="MFG6460472.1"/>
    <property type="molecule type" value="Genomic_DNA"/>
</dbReference>
<dbReference type="EC" id="3.1.-.-" evidence="5"/>
<comment type="function">
    <text evidence="5">Toxic component of a toxin-antitoxin (TA) system. An RNase.</text>
</comment>
<evidence type="ECO:0000313" key="7">
    <source>
        <dbReference type="EMBL" id="MFG6460472.1"/>
    </source>
</evidence>
<evidence type="ECO:0000313" key="8">
    <source>
        <dbReference type="Proteomes" id="UP001606302"/>
    </source>
</evidence>
<comment type="caution">
    <text evidence="7">The sequence shown here is derived from an EMBL/GenBank/DDBJ whole genome shotgun (WGS) entry which is preliminary data.</text>
</comment>
<keyword evidence="5" id="KW-0460">Magnesium</keyword>
<dbReference type="RefSeq" id="WP_394509283.1">
    <property type="nucleotide sequence ID" value="NZ_JBIGHX010000001.1"/>
</dbReference>
<dbReference type="HAMAP" id="MF_00265">
    <property type="entry name" value="VapC_Nob1"/>
    <property type="match status" value="1"/>
</dbReference>
<accession>A0ABW7GF56</accession>
<name>A0ABW7GF56_9BURK</name>
<organism evidence="7 8">
    <name type="scientific">Pelomonas lactea</name>
    <dbReference type="NCBI Taxonomy" id="3299030"/>
    <lineage>
        <taxon>Bacteria</taxon>
        <taxon>Pseudomonadati</taxon>
        <taxon>Pseudomonadota</taxon>
        <taxon>Betaproteobacteria</taxon>
        <taxon>Burkholderiales</taxon>
        <taxon>Sphaerotilaceae</taxon>
        <taxon>Roseateles</taxon>
    </lineage>
</organism>
<feature type="domain" description="PIN" evidence="6">
    <location>
        <begin position="3"/>
        <end position="117"/>
    </location>
</feature>
<keyword evidence="1 5" id="KW-1277">Toxin-antitoxin system</keyword>
<evidence type="ECO:0000256" key="1">
    <source>
        <dbReference type="ARBA" id="ARBA00022649"/>
    </source>
</evidence>
<keyword evidence="4 5" id="KW-0378">Hydrolase</keyword>
<evidence type="ECO:0000259" key="6">
    <source>
        <dbReference type="Pfam" id="PF01850"/>
    </source>
</evidence>